<dbReference type="GeneID" id="51867589"/>
<keyword evidence="1" id="KW-0472">Membrane</keyword>
<dbReference type="PATRIC" id="fig|953739.5.peg.2290"/>
<evidence type="ECO:0000313" key="3">
    <source>
        <dbReference type="Proteomes" id="UP000006854"/>
    </source>
</evidence>
<dbReference type="KEGG" id="sve:SVEN_7074"/>
<evidence type="ECO:0000313" key="2">
    <source>
        <dbReference type="EMBL" id="CCA60360.1"/>
    </source>
</evidence>
<reference evidence="2 3" key="1">
    <citation type="journal article" date="2011" name="BMC Genomics">
        <title>Genome-wide analysis of the role of GlnR in Streptomyces venezuelae provides new insights into global nitrogen regulation in actinomycetes.</title>
        <authorList>
            <person name="Pullan S.T."/>
            <person name="Bibb M.J."/>
            <person name="Merrick M."/>
        </authorList>
    </citation>
    <scope>NUCLEOTIDE SEQUENCE [LARGE SCALE GENOMIC DNA]</scope>
    <source>
        <strain evidence="2">ATCC 10712</strain>
    </source>
</reference>
<gene>
    <name evidence="2" type="ordered locus">SVEN_7074</name>
</gene>
<dbReference type="RefSeq" id="WP_015038255.1">
    <property type="nucleotide sequence ID" value="NC_018750.1"/>
</dbReference>
<keyword evidence="1" id="KW-1133">Transmembrane helix</keyword>
<dbReference type="STRING" id="953739.SVEN_7074"/>
<dbReference type="OrthoDB" id="4334794at2"/>
<dbReference type="Proteomes" id="UP000006854">
    <property type="component" value="Chromosome"/>
</dbReference>
<feature type="transmembrane region" description="Helical" evidence="1">
    <location>
        <begin position="20"/>
        <end position="44"/>
    </location>
</feature>
<protein>
    <submittedName>
        <fullName evidence="2">Uncharacterized protein</fullName>
    </submittedName>
</protein>
<keyword evidence="3" id="KW-1185">Reference proteome</keyword>
<feature type="transmembrane region" description="Helical" evidence="1">
    <location>
        <begin position="96"/>
        <end position="117"/>
    </location>
</feature>
<dbReference type="EMBL" id="FR845719">
    <property type="protein sequence ID" value="CCA60360.1"/>
    <property type="molecule type" value="Genomic_DNA"/>
</dbReference>
<sequence>MNAHMRGTPGTTRATWPTAYLVTIAALTGCGLMIDTMALYVSIFATDSCGSTNPAPVCTPVGMLSVWALPWVGLGVAAAVSAGLGVWAWRRGRTPWVLLPVGVVLYVASLAGAWTIMTW</sequence>
<organism evidence="2 3">
    <name type="scientific">Streptomyces venezuelae (strain ATCC 10712 / CBS 650.69 / DSM 40230 / JCM 4526 / NBRC 13096 / PD 04745)</name>
    <dbReference type="NCBI Taxonomy" id="953739"/>
    <lineage>
        <taxon>Bacteria</taxon>
        <taxon>Bacillati</taxon>
        <taxon>Actinomycetota</taxon>
        <taxon>Actinomycetes</taxon>
        <taxon>Kitasatosporales</taxon>
        <taxon>Streptomycetaceae</taxon>
        <taxon>Streptomyces</taxon>
    </lineage>
</organism>
<dbReference type="eggNOG" id="ENOG5032APA">
    <property type="taxonomic scope" value="Bacteria"/>
</dbReference>
<evidence type="ECO:0000256" key="1">
    <source>
        <dbReference type="SAM" id="Phobius"/>
    </source>
</evidence>
<dbReference type="AlphaFoldDB" id="F2RKK4"/>
<accession>F2RKK4</accession>
<keyword evidence="1" id="KW-0812">Transmembrane</keyword>
<dbReference type="HOGENOM" id="CLU_2060197_0_0_11"/>
<name>F2RKK4_STRVP</name>
<dbReference type="PROSITE" id="PS51257">
    <property type="entry name" value="PROKAR_LIPOPROTEIN"/>
    <property type="match status" value="1"/>
</dbReference>
<feature type="transmembrane region" description="Helical" evidence="1">
    <location>
        <begin position="64"/>
        <end position="89"/>
    </location>
</feature>
<proteinExistence type="predicted"/>